<dbReference type="EMBL" id="AKBN01000133">
    <property type="protein sequence ID" value="KFA03517.1"/>
    <property type="molecule type" value="Genomic_DNA"/>
</dbReference>
<evidence type="ECO:0000313" key="1">
    <source>
        <dbReference type="EMBL" id="KFA03517.1"/>
    </source>
</evidence>
<organism evidence="1">
    <name type="scientific">Xanthomonas vasicola pv. vasculorum NCPPB 890</name>
    <dbReference type="NCBI Taxonomy" id="1184265"/>
    <lineage>
        <taxon>Bacteria</taxon>
        <taxon>Pseudomonadati</taxon>
        <taxon>Pseudomonadota</taxon>
        <taxon>Gammaproteobacteria</taxon>
        <taxon>Lysobacterales</taxon>
        <taxon>Lysobacteraceae</taxon>
        <taxon>Xanthomonas</taxon>
    </lineage>
</organism>
<sequence length="60" mass="6860">MLSLLGKVWVILRVNAFVFPARTSVKRSAPLQTCFYNQCRRSNKNTRATVMAWSLIGMAR</sequence>
<gene>
    <name evidence="1" type="ORF">A11K_0102995</name>
</gene>
<dbReference type="AlphaFoldDB" id="A0A837APR8"/>
<comment type="caution">
    <text evidence="1">The sequence shown here is derived from an EMBL/GenBank/DDBJ whole genome shotgun (WGS) entry which is preliminary data.</text>
</comment>
<name>A0A837APR8_XANVA</name>
<reference evidence="1" key="1">
    <citation type="submission" date="2012-05" db="EMBL/GenBank/DDBJ databases">
        <authorList>
            <person name="Studholme D.J."/>
            <person name="Wasukira A."/>
            <person name="Grant M."/>
        </authorList>
    </citation>
    <scope>NUCLEOTIDE SEQUENCE [LARGE SCALE GENOMIC DNA]</scope>
    <source>
        <strain evidence="1">NCPPB 890</strain>
    </source>
</reference>
<accession>A0A837APR8</accession>
<protein>
    <submittedName>
        <fullName evidence="1">Uncharacterized protein</fullName>
    </submittedName>
</protein>
<proteinExistence type="predicted"/>